<dbReference type="InterPro" id="IPR050300">
    <property type="entry name" value="GDXG_lipolytic_enzyme"/>
</dbReference>
<dbReference type="RefSeq" id="WP_343055430.1">
    <property type="nucleotide sequence ID" value="NZ_JACGXA010000001.1"/>
</dbReference>
<dbReference type="PANTHER" id="PTHR48081:SF8">
    <property type="entry name" value="ALPHA_BETA HYDROLASE FOLD-3 DOMAIN-CONTAINING PROTEIN-RELATED"/>
    <property type="match status" value="1"/>
</dbReference>
<sequence>MAIQEKLTAVNHRVQGPLLRATLGLPERVQRVLAGRPVVRDGQTLATDTQLALRLQKLAGESGAETLPLAEGRAATVRHASAAGGSQRIGAVRDVPVGDRPGRLYVPTDAPTPGPLLVFFHGGGFVFGDLDSHDAGCRFLAERSGCRILAVDYRLAPESPFPAAHDDAIDAYRWAVKNAAGLGADPDRLAVGGDSAGGNLAASVAIEARREGLPLAFQLLIYPATDMVRDTESARLFSEGFYLTKAYMDLANDAYVGETSLTEPRLSMAYADLDPGLAPAYVVTAGFDPLRDEGEAYARKLADAGVSVELKRFPDQIHGFFNIVGVGRTSRACMGEVAAKLKAALA</sequence>
<dbReference type="InterPro" id="IPR013094">
    <property type="entry name" value="AB_hydrolase_3"/>
</dbReference>
<keyword evidence="2 4" id="KW-0378">Hydrolase</keyword>
<dbReference type="InterPro" id="IPR002168">
    <property type="entry name" value="Lipase_GDXG_HIS_AS"/>
</dbReference>
<dbReference type="EC" id="3.1.1.-" evidence="4"/>
<gene>
    <name evidence="4" type="ORF">FB382_000090</name>
</gene>
<evidence type="ECO:0000313" key="4">
    <source>
        <dbReference type="EMBL" id="MBA8801799.1"/>
    </source>
</evidence>
<dbReference type="PROSITE" id="PS01173">
    <property type="entry name" value="LIPASE_GDXG_HIS"/>
    <property type="match status" value="1"/>
</dbReference>
<evidence type="ECO:0000256" key="2">
    <source>
        <dbReference type="ARBA" id="ARBA00022801"/>
    </source>
</evidence>
<dbReference type="GO" id="GO:0016787">
    <property type="term" value="F:hydrolase activity"/>
    <property type="evidence" value="ECO:0007669"/>
    <property type="project" value="UniProtKB-KW"/>
</dbReference>
<dbReference type="Pfam" id="PF07859">
    <property type="entry name" value="Abhydrolase_3"/>
    <property type="match status" value="1"/>
</dbReference>
<keyword evidence="5" id="KW-1185">Reference proteome</keyword>
<dbReference type="PANTHER" id="PTHR48081">
    <property type="entry name" value="AB HYDROLASE SUPERFAMILY PROTEIN C4A8.06C"/>
    <property type="match status" value="1"/>
</dbReference>
<dbReference type="Gene3D" id="3.40.50.1820">
    <property type="entry name" value="alpha/beta hydrolase"/>
    <property type="match status" value="1"/>
</dbReference>
<feature type="domain" description="Alpha/beta hydrolase fold-3" evidence="3">
    <location>
        <begin position="117"/>
        <end position="321"/>
    </location>
</feature>
<accession>A0A7W3IWE3</accession>
<dbReference type="AlphaFoldDB" id="A0A7W3IWE3"/>
<protein>
    <submittedName>
        <fullName evidence="4">Acetyl esterase</fullName>
        <ecNumber evidence="4">3.1.1.-</ecNumber>
    </submittedName>
</protein>
<dbReference type="InterPro" id="IPR029058">
    <property type="entry name" value="AB_hydrolase_fold"/>
</dbReference>
<dbReference type="EMBL" id="JACGXA010000001">
    <property type="protein sequence ID" value="MBA8801799.1"/>
    <property type="molecule type" value="Genomic_DNA"/>
</dbReference>
<proteinExistence type="inferred from homology"/>
<reference evidence="4 5" key="1">
    <citation type="submission" date="2020-07" db="EMBL/GenBank/DDBJ databases">
        <title>Sequencing the genomes of 1000 actinobacteria strains.</title>
        <authorList>
            <person name="Klenk H.-P."/>
        </authorList>
    </citation>
    <scope>NUCLEOTIDE SEQUENCE [LARGE SCALE GENOMIC DNA]</scope>
    <source>
        <strain evidence="4 5">DSM 21349</strain>
    </source>
</reference>
<comment type="caution">
    <text evidence="4">The sequence shown here is derived from an EMBL/GenBank/DDBJ whole genome shotgun (WGS) entry which is preliminary data.</text>
</comment>
<evidence type="ECO:0000259" key="3">
    <source>
        <dbReference type="Pfam" id="PF07859"/>
    </source>
</evidence>
<dbReference type="SUPFAM" id="SSF53474">
    <property type="entry name" value="alpha/beta-Hydrolases"/>
    <property type="match status" value="1"/>
</dbReference>
<evidence type="ECO:0000313" key="5">
    <source>
        <dbReference type="Proteomes" id="UP000580910"/>
    </source>
</evidence>
<evidence type="ECO:0000256" key="1">
    <source>
        <dbReference type="ARBA" id="ARBA00010515"/>
    </source>
</evidence>
<comment type="similarity">
    <text evidence="1">Belongs to the 'GDXG' lipolytic enzyme family.</text>
</comment>
<organism evidence="4 5">
    <name type="scientific">Nocardioides ginsengisegetis</name>
    <dbReference type="NCBI Taxonomy" id="661491"/>
    <lineage>
        <taxon>Bacteria</taxon>
        <taxon>Bacillati</taxon>
        <taxon>Actinomycetota</taxon>
        <taxon>Actinomycetes</taxon>
        <taxon>Propionibacteriales</taxon>
        <taxon>Nocardioidaceae</taxon>
        <taxon>Nocardioides</taxon>
    </lineage>
</organism>
<dbReference type="Proteomes" id="UP000580910">
    <property type="component" value="Unassembled WGS sequence"/>
</dbReference>
<name>A0A7W3IWE3_9ACTN</name>